<dbReference type="PRINTS" id="PR00033">
    <property type="entry name" value="HTHASNC"/>
</dbReference>
<dbReference type="PANTHER" id="PTHR30154">
    <property type="entry name" value="LEUCINE-RESPONSIVE REGULATORY PROTEIN"/>
    <property type="match status" value="1"/>
</dbReference>
<dbReference type="InterPro" id="IPR019885">
    <property type="entry name" value="Tscrpt_reg_HTH_AsnC-type_CS"/>
</dbReference>
<organism evidence="5 6">
    <name type="scientific">Ktedonospora formicarum</name>
    <dbReference type="NCBI Taxonomy" id="2778364"/>
    <lineage>
        <taxon>Bacteria</taxon>
        <taxon>Bacillati</taxon>
        <taxon>Chloroflexota</taxon>
        <taxon>Ktedonobacteria</taxon>
        <taxon>Ktedonobacterales</taxon>
        <taxon>Ktedonobacteraceae</taxon>
        <taxon>Ktedonospora</taxon>
    </lineage>
</organism>
<dbReference type="InterPro" id="IPR019888">
    <property type="entry name" value="Tscrpt_reg_AsnC-like"/>
</dbReference>
<dbReference type="InterPro" id="IPR011991">
    <property type="entry name" value="ArsR-like_HTH"/>
</dbReference>
<sequence length="164" mass="18007">MAFHDDGLLDEIGWNILRELQQEARLSFHELGRRVGLSAPAVAERVRKMEDAGIILGYGAKVNPQKVGLPITAVIRITTLKMPLPQGTDLVSAFPELLECHRVTGTDSYHLKVIVSSVSHLEQVVNRLVPYGEPATSIVLSSLISGESVKQEAWWNGKEPTAQT</sequence>
<dbReference type="GO" id="GO:0043200">
    <property type="term" value="P:response to amino acid"/>
    <property type="evidence" value="ECO:0007669"/>
    <property type="project" value="TreeGrafter"/>
</dbReference>
<name>A0A8J3I3V5_9CHLR</name>
<evidence type="ECO:0000259" key="4">
    <source>
        <dbReference type="PROSITE" id="PS50956"/>
    </source>
</evidence>
<dbReference type="InterPro" id="IPR011008">
    <property type="entry name" value="Dimeric_a/b-barrel"/>
</dbReference>
<dbReference type="PANTHER" id="PTHR30154:SF53">
    <property type="entry name" value="HTH-TYPE TRANSCRIPTIONAL REGULATOR LRPC"/>
    <property type="match status" value="1"/>
</dbReference>
<keyword evidence="1" id="KW-0805">Transcription regulation</keyword>
<dbReference type="PROSITE" id="PS50956">
    <property type="entry name" value="HTH_ASNC_2"/>
    <property type="match status" value="1"/>
</dbReference>
<dbReference type="SMART" id="SM00344">
    <property type="entry name" value="HTH_ASNC"/>
    <property type="match status" value="1"/>
</dbReference>
<feature type="domain" description="HTH asnC-type" evidence="4">
    <location>
        <begin position="9"/>
        <end position="70"/>
    </location>
</feature>
<dbReference type="FunFam" id="1.10.10.10:FF:000186">
    <property type="entry name" value="AsnC family transcriptional regulator"/>
    <property type="match status" value="1"/>
</dbReference>
<proteinExistence type="predicted"/>
<evidence type="ECO:0000313" key="5">
    <source>
        <dbReference type="EMBL" id="GHO47071.1"/>
    </source>
</evidence>
<dbReference type="GO" id="GO:0005829">
    <property type="term" value="C:cytosol"/>
    <property type="evidence" value="ECO:0007669"/>
    <property type="project" value="TreeGrafter"/>
</dbReference>
<comment type="caution">
    <text evidence="5">The sequence shown here is derived from an EMBL/GenBank/DDBJ whole genome shotgun (WGS) entry which is preliminary data.</text>
</comment>
<dbReference type="Gene3D" id="3.30.70.920">
    <property type="match status" value="1"/>
</dbReference>
<dbReference type="Pfam" id="PF01037">
    <property type="entry name" value="AsnC_trans_reg"/>
    <property type="match status" value="1"/>
</dbReference>
<dbReference type="InterPro" id="IPR036390">
    <property type="entry name" value="WH_DNA-bd_sf"/>
</dbReference>
<keyword evidence="3" id="KW-0804">Transcription</keyword>
<dbReference type="SUPFAM" id="SSF54909">
    <property type="entry name" value="Dimeric alpha+beta barrel"/>
    <property type="match status" value="1"/>
</dbReference>
<dbReference type="PROSITE" id="PS00519">
    <property type="entry name" value="HTH_ASNC_1"/>
    <property type="match status" value="1"/>
</dbReference>
<keyword evidence="6" id="KW-1185">Reference proteome</keyword>
<dbReference type="AlphaFoldDB" id="A0A8J3I3V5"/>
<dbReference type="InterPro" id="IPR036388">
    <property type="entry name" value="WH-like_DNA-bd_sf"/>
</dbReference>
<dbReference type="InterPro" id="IPR019887">
    <property type="entry name" value="Tscrpt_reg_AsnC/Lrp_C"/>
</dbReference>
<accession>A0A8J3I3V5</accession>
<evidence type="ECO:0000256" key="1">
    <source>
        <dbReference type="ARBA" id="ARBA00023015"/>
    </source>
</evidence>
<dbReference type="CDD" id="cd00090">
    <property type="entry name" value="HTH_ARSR"/>
    <property type="match status" value="1"/>
</dbReference>
<evidence type="ECO:0000256" key="2">
    <source>
        <dbReference type="ARBA" id="ARBA00023125"/>
    </source>
</evidence>
<evidence type="ECO:0000256" key="3">
    <source>
        <dbReference type="ARBA" id="ARBA00023163"/>
    </source>
</evidence>
<dbReference type="Gene3D" id="1.10.10.10">
    <property type="entry name" value="Winged helix-like DNA-binding domain superfamily/Winged helix DNA-binding domain"/>
    <property type="match status" value="1"/>
</dbReference>
<dbReference type="InterPro" id="IPR000485">
    <property type="entry name" value="AsnC-type_HTH_dom"/>
</dbReference>
<dbReference type="GO" id="GO:0043565">
    <property type="term" value="F:sequence-specific DNA binding"/>
    <property type="evidence" value="ECO:0007669"/>
    <property type="project" value="InterPro"/>
</dbReference>
<protein>
    <submittedName>
        <fullName evidence="5">AsnC family transcriptional regulator</fullName>
    </submittedName>
</protein>
<dbReference type="RefSeq" id="WP_220196391.1">
    <property type="nucleotide sequence ID" value="NZ_BNJF01000002.1"/>
</dbReference>
<dbReference type="Proteomes" id="UP000612362">
    <property type="component" value="Unassembled WGS sequence"/>
</dbReference>
<dbReference type="Pfam" id="PF13404">
    <property type="entry name" value="HTH_AsnC-type"/>
    <property type="match status" value="1"/>
</dbReference>
<keyword evidence="2" id="KW-0238">DNA-binding</keyword>
<dbReference type="EMBL" id="BNJF01000002">
    <property type="protein sequence ID" value="GHO47071.1"/>
    <property type="molecule type" value="Genomic_DNA"/>
</dbReference>
<gene>
    <name evidence="5" type="ORF">KSX_52340</name>
</gene>
<evidence type="ECO:0000313" key="6">
    <source>
        <dbReference type="Proteomes" id="UP000612362"/>
    </source>
</evidence>
<reference evidence="5" key="1">
    <citation type="submission" date="2020-10" db="EMBL/GenBank/DDBJ databases">
        <title>Taxonomic study of unclassified bacteria belonging to the class Ktedonobacteria.</title>
        <authorList>
            <person name="Yabe S."/>
            <person name="Wang C.M."/>
            <person name="Zheng Y."/>
            <person name="Sakai Y."/>
            <person name="Cavaletti L."/>
            <person name="Monciardini P."/>
            <person name="Donadio S."/>
        </authorList>
    </citation>
    <scope>NUCLEOTIDE SEQUENCE</scope>
    <source>
        <strain evidence="5">SOSP1-1</strain>
    </source>
</reference>
<dbReference type="SUPFAM" id="SSF46785">
    <property type="entry name" value="Winged helix' DNA-binding domain"/>
    <property type="match status" value="1"/>
</dbReference>